<gene>
    <name evidence="2" type="ORF">GCM10025751_07260</name>
</gene>
<dbReference type="Proteomes" id="UP001501729">
    <property type="component" value="Unassembled WGS sequence"/>
</dbReference>
<evidence type="ECO:0000313" key="2">
    <source>
        <dbReference type="EMBL" id="GAA5043074.1"/>
    </source>
</evidence>
<reference evidence="2 3" key="1">
    <citation type="journal article" date="2019" name="Int. J. Syst. Evol. Microbiol.">
        <title>The Global Catalogue of Microorganisms (GCM) 10K type strain sequencing project: providing services to taxonomists for standard genome sequencing and annotation.</title>
        <authorList>
            <consortium name="The Broad Institute Genomics Platform"/>
            <consortium name="The Broad Institute Genome Sequencing Center for Infectious Disease"/>
            <person name="Wu L."/>
            <person name="Ma J."/>
        </authorList>
    </citation>
    <scope>NUCLEOTIDE SEQUENCE [LARGE SCALE GENOMIC DNA]</scope>
    <source>
        <strain evidence="2 3">JCM 17504</strain>
    </source>
</reference>
<evidence type="ECO:0000313" key="3">
    <source>
        <dbReference type="Proteomes" id="UP001501729"/>
    </source>
</evidence>
<organism evidence="2 3">
    <name type="scientific">Haladaptatus pallidirubidus</name>
    <dbReference type="NCBI Taxonomy" id="1008152"/>
    <lineage>
        <taxon>Archaea</taxon>
        <taxon>Methanobacteriati</taxon>
        <taxon>Methanobacteriota</taxon>
        <taxon>Stenosarchaea group</taxon>
        <taxon>Halobacteria</taxon>
        <taxon>Halobacteriales</taxon>
        <taxon>Haladaptataceae</taxon>
        <taxon>Haladaptatus</taxon>
    </lineage>
</organism>
<feature type="domain" description="DUF7344" evidence="1">
    <location>
        <begin position="9"/>
        <end position="87"/>
    </location>
</feature>
<dbReference type="GeneID" id="68611272"/>
<dbReference type="AlphaFoldDB" id="A0AAV3UD10"/>
<keyword evidence="3" id="KW-1185">Reference proteome</keyword>
<comment type="caution">
    <text evidence="2">The sequence shown here is derived from an EMBL/GenBank/DDBJ whole genome shotgun (WGS) entry which is preliminary data.</text>
</comment>
<protein>
    <recommendedName>
        <fullName evidence="1">DUF7344 domain-containing protein</fullName>
    </recommendedName>
</protein>
<accession>A0AAV3UD10</accession>
<sequence length="113" mass="13088">MTSVDRVLNLLGKERRRYALYYIKQQDGPVPIDDVVKQVAEWETNPESSPIPADKLDQIEVELLHNDLPRASEAEYVKYDPETRVVELTEAPPKFNAILSVAKIIERPERNWE</sequence>
<name>A0AAV3UD10_9EURY</name>
<dbReference type="EMBL" id="BAABKX010000001">
    <property type="protein sequence ID" value="GAA5043074.1"/>
    <property type="molecule type" value="Genomic_DNA"/>
</dbReference>
<dbReference type="Pfam" id="PF24035">
    <property type="entry name" value="DUF7344"/>
    <property type="match status" value="1"/>
</dbReference>
<evidence type="ECO:0000259" key="1">
    <source>
        <dbReference type="Pfam" id="PF24035"/>
    </source>
</evidence>
<dbReference type="InterPro" id="IPR055768">
    <property type="entry name" value="DUF7344"/>
</dbReference>
<proteinExistence type="predicted"/>
<dbReference type="RefSeq" id="WP_227775518.1">
    <property type="nucleotide sequence ID" value="NZ_BAABKX010000001.1"/>
</dbReference>